<keyword evidence="2" id="KW-0732">Signal</keyword>
<protein>
    <submittedName>
        <fullName evidence="3">Uncharacterized protein</fullName>
    </submittedName>
</protein>
<feature type="chain" id="PRO_5020382699" evidence="2">
    <location>
        <begin position="17"/>
        <end position="633"/>
    </location>
</feature>
<gene>
    <name evidence="3" type="ORF">BJ085DRAFT_37942</name>
</gene>
<organism evidence="3 4">
    <name type="scientific">Dimargaris cristalligena</name>
    <dbReference type="NCBI Taxonomy" id="215637"/>
    <lineage>
        <taxon>Eukaryota</taxon>
        <taxon>Fungi</taxon>
        <taxon>Fungi incertae sedis</taxon>
        <taxon>Zoopagomycota</taxon>
        <taxon>Kickxellomycotina</taxon>
        <taxon>Dimargaritomycetes</taxon>
        <taxon>Dimargaritales</taxon>
        <taxon>Dimargaritaceae</taxon>
        <taxon>Dimargaris</taxon>
    </lineage>
</organism>
<dbReference type="Proteomes" id="UP000268162">
    <property type="component" value="Unassembled WGS sequence"/>
</dbReference>
<dbReference type="EMBL" id="ML002308">
    <property type="protein sequence ID" value="RKP38995.1"/>
    <property type="molecule type" value="Genomic_DNA"/>
</dbReference>
<feature type="region of interest" description="Disordered" evidence="1">
    <location>
        <begin position="275"/>
        <end position="327"/>
    </location>
</feature>
<feature type="compositionally biased region" description="Basic and acidic residues" evidence="1">
    <location>
        <begin position="284"/>
        <end position="293"/>
    </location>
</feature>
<accession>A0A4P9ZZ08</accession>
<feature type="compositionally biased region" description="Polar residues" evidence="1">
    <location>
        <begin position="50"/>
        <end position="78"/>
    </location>
</feature>
<feature type="region of interest" description="Disordered" evidence="1">
    <location>
        <begin position="45"/>
        <end position="78"/>
    </location>
</feature>
<dbReference type="AlphaFoldDB" id="A0A4P9ZZ08"/>
<feature type="compositionally biased region" description="Acidic residues" evidence="1">
    <location>
        <begin position="560"/>
        <end position="574"/>
    </location>
</feature>
<keyword evidence="4" id="KW-1185">Reference proteome</keyword>
<name>A0A4P9ZZ08_9FUNG</name>
<evidence type="ECO:0000313" key="4">
    <source>
        <dbReference type="Proteomes" id="UP000268162"/>
    </source>
</evidence>
<proteinExistence type="predicted"/>
<feature type="compositionally biased region" description="Polar residues" evidence="1">
    <location>
        <begin position="314"/>
        <end position="324"/>
    </location>
</feature>
<evidence type="ECO:0000313" key="3">
    <source>
        <dbReference type="EMBL" id="RKP38995.1"/>
    </source>
</evidence>
<sequence length="633" mass="70655">MKSALISISVVGLALAQFASSLPQRIPPPSNLAGGVSSPQLFRRAENNKRQATSGPNNDRQPKISNTAQAGMSGQPLAQANSGMLGRAQIIAQSALSEADYSLFLTTYSLPTFFKRASPEQQKILAPVMDALHSNHAEIKLWADSLDFVRTDRMVKDELHNFFPVVAKAYEDIRVVDTFGTLVYESYTKGILPTYYPLSGKLPGLAQIQLPNVLAKNSLFHLFNYVKGHLAALYVRDGKLDQLKMIIRSGITAKNRPSEPVPMFNFGEPAFFSTEPEEMEPGELPDRPTERPARPALRKNPQLAGREQGPADGNRSSTGDSATPKSDEVKYKFSNNIPLDANNSGALHDTNNLFLATLYLWAIEYQIPGFEQLFTEIGNPFLINDIPCIRTLGYTNAHNYLAQTFQKPGAIITNSDDVFACYRRFTLHGFVYMAPQAADGTAEILVRHNRRLGDPLRRMLYEDTPPLLEIVHSLQSLNSLANTSRIGFIDVEDMARVFITVKEIENLTQNFDNVVYPDTMVQNPLGSGYGPPQPSVNRSILPTLSEIKQELIKLDQSIEDYESQQSDTDEEDYPMAEASEADSSLPNPDEEKFHLLFEDINGKLRQFKEKYLYKTLVQSELNQYSTKFEPTAN</sequence>
<evidence type="ECO:0000256" key="2">
    <source>
        <dbReference type="SAM" id="SignalP"/>
    </source>
</evidence>
<feature type="signal peptide" evidence="2">
    <location>
        <begin position="1"/>
        <end position="16"/>
    </location>
</feature>
<evidence type="ECO:0000256" key="1">
    <source>
        <dbReference type="SAM" id="MobiDB-lite"/>
    </source>
</evidence>
<reference evidence="4" key="1">
    <citation type="journal article" date="2018" name="Nat. Microbiol.">
        <title>Leveraging single-cell genomics to expand the fungal tree of life.</title>
        <authorList>
            <person name="Ahrendt S.R."/>
            <person name="Quandt C.A."/>
            <person name="Ciobanu D."/>
            <person name="Clum A."/>
            <person name="Salamov A."/>
            <person name="Andreopoulos B."/>
            <person name="Cheng J.F."/>
            <person name="Woyke T."/>
            <person name="Pelin A."/>
            <person name="Henrissat B."/>
            <person name="Reynolds N.K."/>
            <person name="Benny G.L."/>
            <person name="Smith M.E."/>
            <person name="James T.Y."/>
            <person name="Grigoriev I.V."/>
        </authorList>
    </citation>
    <scope>NUCLEOTIDE SEQUENCE [LARGE SCALE GENOMIC DNA]</scope>
    <source>
        <strain evidence="4">RSA 468</strain>
    </source>
</reference>
<feature type="region of interest" description="Disordered" evidence="1">
    <location>
        <begin position="560"/>
        <end position="589"/>
    </location>
</feature>